<reference evidence="2 3" key="1">
    <citation type="journal article" date="2019" name="Nat. Ecol. Evol.">
        <title>Megaphylogeny resolves global patterns of mushroom evolution.</title>
        <authorList>
            <person name="Varga T."/>
            <person name="Krizsan K."/>
            <person name="Foldi C."/>
            <person name="Dima B."/>
            <person name="Sanchez-Garcia M."/>
            <person name="Sanchez-Ramirez S."/>
            <person name="Szollosi G.J."/>
            <person name="Szarkandi J.G."/>
            <person name="Papp V."/>
            <person name="Albert L."/>
            <person name="Andreopoulos W."/>
            <person name="Angelini C."/>
            <person name="Antonin V."/>
            <person name="Barry K.W."/>
            <person name="Bougher N.L."/>
            <person name="Buchanan P."/>
            <person name="Buyck B."/>
            <person name="Bense V."/>
            <person name="Catcheside P."/>
            <person name="Chovatia M."/>
            <person name="Cooper J."/>
            <person name="Damon W."/>
            <person name="Desjardin D."/>
            <person name="Finy P."/>
            <person name="Geml J."/>
            <person name="Haridas S."/>
            <person name="Hughes K."/>
            <person name="Justo A."/>
            <person name="Karasinski D."/>
            <person name="Kautmanova I."/>
            <person name="Kiss B."/>
            <person name="Kocsube S."/>
            <person name="Kotiranta H."/>
            <person name="LaButti K.M."/>
            <person name="Lechner B.E."/>
            <person name="Liimatainen K."/>
            <person name="Lipzen A."/>
            <person name="Lukacs Z."/>
            <person name="Mihaltcheva S."/>
            <person name="Morgado L.N."/>
            <person name="Niskanen T."/>
            <person name="Noordeloos M.E."/>
            <person name="Ohm R.A."/>
            <person name="Ortiz-Santana B."/>
            <person name="Ovrebo C."/>
            <person name="Racz N."/>
            <person name="Riley R."/>
            <person name="Savchenko A."/>
            <person name="Shiryaev A."/>
            <person name="Soop K."/>
            <person name="Spirin V."/>
            <person name="Szebenyi C."/>
            <person name="Tomsovsky M."/>
            <person name="Tulloss R.E."/>
            <person name="Uehling J."/>
            <person name="Grigoriev I.V."/>
            <person name="Vagvolgyi C."/>
            <person name="Papp T."/>
            <person name="Martin F.M."/>
            <person name="Miettinen O."/>
            <person name="Hibbett D.S."/>
            <person name="Nagy L.G."/>
        </authorList>
    </citation>
    <scope>NUCLEOTIDE SEQUENCE [LARGE SCALE GENOMIC DNA]</scope>
    <source>
        <strain evidence="2 3">HHB13444</strain>
    </source>
</reference>
<accession>A0A5C3P8Y2</accession>
<organism evidence="2 3">
    <name type="scientific">Polyporus arcularius HHB13444</name>
    <dbReference type="NCBI Taxonomy" id="1314778"/>
    <lineage>
        <taxon>Eukaryota</taxon>
        <taxon>Fungi</taxon>
        <taxon>Dikarya</taxon>
        <taxon>Basidiomycota</taxon>
        <taxon>Agaricomycotina</taxon>
        <taxon>Agaricomycetes</taxon>
        <taxon>Polyporales</taxon>
        <taxon>Polyporaceae</taxon>
        <taxon>Polyporus</taxon>
    </lineage>
</organism>
<name>A0A5C3P8Y2_9APHY</name>
<dbReference type="InParanoid" id="A0A5C3P8Y2"/>
<proteinExistence type="predicted"/>
<evidence type="ECO:0000256" key="1">
    <source>
        <dbReference type="SAM" id="MobiDB-lite"/>
    </source>
</evidence>
<protein>
    <submittedName>
        <fullName evidence="2">Uncharacterized protein</fullName>
    </submittedName>
</protein>
<feature type="region of interest" description="Disordered" evidence="1">
    <location>
        <begin position="138"/>
        <end position="159"/>
    </location>
</feature>
<dbReference type="Proteomes" id="UP000308197">
    <property type="component" value="Unassembled WGS sequence"/>
</dbReference>
<feature type="region of interest" description="Disordered" evidence="1">
    <location>
        <begin position="1"/>
        <end position="42"/>
    </location>
</feature>
<evidence type="ECO:0000313" key="3">
    <source>
        <dbReference type="Proteomes" id="UP000308197"/>
    </source>
</evidence>
<feature type="region of interest" description="Disordered" evidence="1">
    <location>
        <begin position="345"/>
        <end position="379"/>
    </location>
</feature>
<dbReference type="AlphaFoldDB" id="A0A5C3P8Y2"/>
<dbReference type="EMBL" id="ML211237">
    <property type="protein sequence ID" value="TFK85722.1"/>
    <property type="molecule type" value="Genomic_DNA"/>
</dbReference>
<keyword evidence="3" id="KW-1185">Reference proteome</keyword>
<evidence type="ECO:0000313" key="2">
    <source>
        <dbReference type="EMBL" id="TFK85722.1"/>
    </source>
</evidence>
<gene>
    <name evidence="2" type="ORF">K466DRAFT_587865</name>
</gene>
<sequence length="416" mass="45014">MARKRKISSDEDGGRIVWPPAPARFRSEDGSGPKRGHRHGGLARPVSRKLIIGANNKIIPGLLNWGEEWGRQPPETIPLSLACDPATTGSLQITLDLGISPSSPDACRPTSMPTQGSSRLVPTDADEAETYGLIASDQTAPTYPRSNPTRESSPKSGINIITTNRDPVAVHHDVVAADVPPGSALTGSFSVRPTSAVGRGVPATMGAADSLRKVTDPPRSLLHWHRCPQYDHCLPVYNHSPLLGGDRLFVSRSPSDLHPNYRISTARWTTTRESGDTCVNEGVAPHRRDTPRNLASDQIHRDYQEAIQVAEADRRTAIRADDDHLVPFIDLREYRRASCIVPRKDRPSIQTNAEPVDFHTDGTSTPDSETAQHTRHDVPSATTAKLELCGGGATVSSLSLPAGSAVRCRDRAIPIT</sequence>